<dbReference type="EMBL" id="MNUE01000097">
    <property type="protein sequence ID" value="OJD29032.1"/>
    <property type="molecule type" value="Genomic_DNA"/>
</dbReference>
<dbReference type="GO" id="GO:0016301">
    <property type="term" value="F:kinase activity"/>
    <property type="evidence" value="ECO:0007669"/>
    <property type="project" value="UniProtKB-KW"/>
</dbReference>
<keyword evidence="2" id="KW-0812">Transmembrane</keyword>
<proteinExistence type="predicted"/>
<evidence type="ECO:0000256" key="2">
    <source>
        <dbReference type="SAM" id="Phobius"/>
    </source>
</evidence>
<sequence length="555" mass="62666">MASFLDLEEEDWELQAEANKRSKNLFGPRPNEPQMQLYRLSWTASAPPTEEISFGQNMVVHGTSQLKSLKAESNDFFQVFIIRQERSWTSLDISRELLQDFIDIFAVFPPFWRCIFTFGKKSNEDECDFPGFKSRGPIRMIMDQPTIESAYVVRRAELNHRDASEGQSPWSIRQTAVYHRLCSRKDASHDTLCASAFPSLKSTVLLVSPSKAVEKKISRLFKLALTQEEGANPCIVHSLIVADSVKGWMGYISWLEKHVKEVSVRITFADLEPPQGDGSDEGFTFDVDDRQALKVSEDSIIDLQIILSTLRSTVEGIRHYCQKCCTLAHHIDECSCVAALQELDAYIEEVNLCIDRAATLKERVISTGQLLSDLLRYEDQKALKDLNKQSQEENRMMRSLAEKSTKDAEAVKVLTIIGLVYLPTTFVAVSQETLSSFLSADFKVKNFFSTEFVQKDESGNMSVTGDTWLLAAISLPLTILTISTWWLCVRYKVSQASLKSLTGLLEGCKGGWALRWRRKNQPRVGDTENPDVQPSRPGILSTRTWSTGKLTLKDG</sequence>
<dbReference type="InterPro" id="IPR058257">
    <property type="entry name" value="CorA-like_dom"/>
</dbReference>
<keyword evidence="2" id="KW-1133">Transmembrane helix</keyword>
<dbReference type="Proteomes" id="UP000183809">
    <property type="component" value="Unassembled WGS sequence"/>
</dbReference>
<gene>
    <name evidence="4" type="ORF">BKCO1_970007</name>
</gene>
<keyword evidence="2" id="KW-0472">Membrane</keyword>
<keyword evidence="4" id="KW-0808">Transferase</keyword>
<reference evidence="4 5" key="1">
    <citation type="submission" date="2016-10" db="EMBL/GenBank/DDBJ databases">
        <title>Proteomics and genomics reveal pathogen-plant mechanisms compatible with a hemibiotrophic lifestyle of Diplodia corticola.</title>
        <authorList>
            <person name="Fernandes I."/>
            <person name="De Jonge R."/>
            <person name="Van De Peer Y."/>
            <person name="Devreese B."/>
            <person name="Alves A."/>
            <person name="Esteves A.C."/>
        </authorList>
    </citation>
    <scope>NUCLEOTIDE SEQUENCE [LARGE SCALE GENOMIC DNA]</scope>
    <source>
        <strain evidence="4 5">CBS 112549</strain>
    </source>
</reference>
<feature type="domain" description="CorA-like transporter" evidence="3">
    <location>
        <begin position="15"/>
        <end position="265"/>
    </location>
</feature>
<dbReference type="AlphaFoldDB" id="A0A1J9QKM6"/>
<protein>
    <submittedName>
        <fullName evidence="4">Cmgc cdk protein kinase</fullName>
    </submittedName>
</protein>
<keyword evidence="4" id="KW-0418">Kinase</keyword>
<dbReference type="Pfam" id="PF26616">
    <property type="entry name" value="CorA-like"/>
    <property type="match status" value="1"/>
</dbReference>
<dbReference type="GeneID" id="31020317"/>
<evidence type="ECO:0000313" key="4">
    <source>
        <dbReference type="EMBL" id="OJD29032.1"/>
    </source>
</evidence>
<dbReference type="STRING" id="236234.A0A1J9QKM6"/>
<comment type="caution">
    <text evidence="4">The sequence shown here is derived from an EMBL/GenBank/DDBJ whole genome shotgun (WGS) entry which is preliminary data.</text>
</comment>
<feature type="transmembrane region" description="Helical" evidence="2">
    <location>
        <begin position="468"/>
        <end position="489"/>
    </location>
</feature>
<feature type="region of interest" description="Disordered" evidence="1">
    <location>
        <begin position="520"/>
        <end position="555"/>
    </location>
</feature>
<evidence type="ECO:0000256" key="1">
    <source>
        <dbReference type="SAM" id="MobiDB-lite"/>
    </source>
</evidence>
<dbReference type="RefSeq" id="XP_020125292.1">
    <property type="nucleotide sequence ID" value="XM_020280053.1"/>
</dbReference>
<keyword evidence="5" id="KW-1185">Reference proteome</keyword>
<evidence type="ECO:0000259" key="3">
    <source>
        <dbReference type="Pfam" id="PF26616"/>
    </source>
</evidence>
<dbReference type="OrthoDB" id="5396681at2759"/>
<evidence type="ECO:0000313" key="5">
    <source>
        <dbReference type="Proteomes" id="UP000183809"/>
    </source>
</evidence>
<organism evidence="4 5">
    <name type="scientific">Diplodia corticola</name>
    <dbReference type="NCBI Taxonomy" id="236234"/>
    <lineage>
        <taxon>Eukaryota</taxon>
        <taxon>Fungi</taxon>
        <taxon>Dikarya</taxon>
        <taxon>Ascomycota</taxon>
        <taxon>Pezizomycotina</taxon>
        <taxon>Dothideomycetes</taxon>
        <taxon>Dothideomycetes incertae sedis</taxon>
        <taxon>Botryosphaeriales</taxon>
        <taxon>Botryosphaeriaceae</taxon>
        <taxon>Diplodia</taxon>
    </lineage>
</organism>
<accession>A0A1J9QKM6</accession>
<name>A0A1J9QKM6_9PEZI</name>